<keyword evidence="2" id="KW-1185">Reference proteome</keyword>
<evidence type="ECO:0000313" key="2">
    <source>
        <dbReference type="Proteomes" id="UP001501475"/>
    </source>
</evidence>
<name>A0ABN2KN52_9MICO</name>
<proteinExistence type="predicted"/>
<reference evidence="1 2" key="1">
    <citation type="journal article" date="2019" name="Int. J. Syst. Evol. Microbiol.">
        <title>The Global Catalogue of Microorganisms (GCM) 10K type strain sequencing project: providing services to taxonomists for standard genome sequencing and annotation.</title>
        <authorList>
            <consortium name="The Broad Institute Genomics Platform"/>
            <consortium name="The Broad Institute Genome Sequencing Center for Infectious Disease"/>
            <person name="Wu L."/>
            <person name="Ma J."/>
        </authorList>
    </citation>
    <scope>NUCLEOTIDE SEQUENCE [LARGE SCALE GENOMIC DNA]</scope>
    <source>
        <strain evidence="1 2">JCM 15591</strain>
    </source>
</reference>
<dbReference type="EMBL" id="BAAAPN010000047">
    <property type="protein sequence ID" value="GAA1760747.1"/>
    <property type="molecule type" value="Genomic_DNA"/>
</dbReference>
<gene>
    <name evidence="1" type="ORF">GCM10009810_20390</name>
</gene>
<accession>A0ABN2KN52</accession>
<dbReference type="Proteomes" id="UP001501475">
    <property type="component" value="Unassembled WGS sequence"/>
</dbReference>
<sequence>MGDDRGEGITQEVSRVEIDLAFGANDGHVPVVVSRNDEHVNRSLLR</sequence>
<organism evidence="1 2">
    <name type="scientific">Nostocoides vanveenii</name>
    <dbReference type="NCBI Taxonomy" id="330835"/>
    <lineage>
        <taxon>Bacteria</taxon>
        <taxon>Bacillati</taxon>
        <taxon>Actinomycetota</taxon>
        <taxon>Actinomycetes</taxon>
        <taxon>Micrococcales</taxon>
        <taxon>Intrasporangiaceae</taxon>
        <taxon>Nostocoides</taxon>
    </lineage>
</organism>
<evidence type="ECO:0000313" key="1">
    <source>
        <dbReference type="EMBL" id="GAA1760747.1"/>
    </source>
</evidence>
<protein>
    <submittedName>
        <fullName evidence="1">Uncharacterized protein</fullName>
    </submittedName>
</protein>
<comment type="caution">
    <text evidence="1">The sequence shown here is derived from an EMBL/GenBank/DDBJ whole genome shotgun (WGS) entry which is preliminary data.</text>
</comment>